<sequence length="120" mass="14257">MAKTSKEIGNEGEDIATAYLESKDWLVFDRNYFFEKAEVDIVATDRNYIIFVEVKYRTNTYFGEPEDFITPKKEENIRKAAEAWLYERKMETAVARFDVLSIVQERNEAPQIKHFKDVFR</sequence>
<dbReference type="HAMAP" id="MF_00048">
    <property type="entry name" value="UPF0102"/>
    <property type="match status" value="1"/>
</dbReference>
<comment type="caution">
    <text evidence="3">The sequence shown here is derived from an EMBL/GenBank/DDBJ whole genome shotgun (WGS) entry which is preliminary data.</text>
</comment>
<dbReference type="EMBL" id="PISP01000003">
    <property type="protein sequence ID" value="PKD43218.1"/>
    <property type="molecule type" value="Genomic_DNA"/>
</dbReference>
<dbReference type="CDD" id="cd20736">
    <property type="entry name" value="PoNe_Nuclease"/>
    <property type="match status" value="1"/>
</dbReference>
<dbReference type="SUPFAM" id="SSF52980">
    <property type="entry name" value="Restriction endonuclease-like"/>
    <property type="match status" value="1"/>
</dbReference>
<keyword evidence="4" id="KW-1185">Reference proteome</keyword>
<dbReference type="InterPro" id="IPR003509">
    <property type="entry name" value="UPF0102_YraN-like"/>
</dbReference>
<organism evidence="3 4">
    <name type="scientific">Rhodohalobacter barkolensis</name>
    <dbReference type="NCBI Taxonomy" id="2053187"/>
    <lineage>
        <taxon>Bacteria</taxon>
        <taxon>Pseudomonadati</taxon>
        <taxon>Balneolota</taxon>
        <taxon>Balneolia</taxon>
        <taxon>Balneolales</taxon>
        <taxon>Balneolaceae</taxon>
        <taxon>Rhodohalobacter</taxon>
    </lineage>
</organism>
<dbReference type="Pfam" id="PF02021">
    <property type="entry name" value="UPF0102"/>
    <property type="match status" value="1"/>
</dbReference>
<evidence type="ECO:0000256" key="2">
    <source>
        <dbReference type="HAMAP-Rule" id="MF_00048"/>
    </source>
</evidence>
<dbReference type="PANTHER" id="PTHR34039:SF1">
    <property type="entry name" value="UPF0102 PROTEIN YRAN"/>
    <property type="match status" value="1"/>
</dbReference>
<dbReference type="OrthoDB" id="9802516at2"/>
<name>A0A2N0VGE8_9BACT</name>
<dbReference type="PANTHER" id="PTHR34039">
    <property type="entry name" value="UPF0102 PROTEIN YRAN"/>
    <property type="match status" value="1"/>
</dbReference>
<dbReference type="Proteomes" id="UP000233398">
    <property type="component" value="Unassembled WGS sequence"/>
</dbReference>
<dbReference type="GO" id="GO:0003676">
    <property type="term" value="F:nucleic acid binding"/>
    <property type="evidence" value="ECO:0007669"/>
    <property type="project" value="InterPro"/>
</dbReference>
<dbReference type="NCBIfam" id="NF009154">
    <property type="entry name" value="PRK12497.3-3"/>
    <property type="match status" value="1"/>
</dbReference>
<protein>
    <recommendedName>
        <fullName evidence="2">UPF0102 protein CWD77_11425</fullName>
    </recommendedName>
</protein>
<comment type="similarity">
    <text evidence="1 2">Belongs to the UPF0102 family.</text>
</comment>
<gene>
    <name evidence="3" type="ORF">CWD77_11425</name>
</gene>
<reference evidence="3 4" key="1">
    <citation type="submission" date="2017-11" db="EMBL/GenBank/DDBJ databases">
        <title>Rhodohalobacter 15182 sp. nov., isolated from a salt lake.</title>
        <authorList>
            <person name="Han S."/>
        </authorList>
    </citation>
    <scope>NUCLEOTIDE SEQUENCE [LARGE SCALE GENOMIC DNA]</scope>
    <source>
        <strain evidence="3 4">15182</strain>
    </source>
</reference>
<dbReference type="NCBIfam" id="NF009150">
    <property type="entry name" value="PRK12497.1-3"/>
    <property type="match status" value="1"/>
</dbReference>
<dbReference type="RefSeq" id="WP_101073692.1">
    <property type="nucleotide sequence ID" value="NZ_PISP01000003.1"/>
</dbReference>
<dbReference type="InterPro" id="IPR011856">
    <property type="entry name" value="tRNA_endonuc-like_dom_sf"/>
</dbReference>
<evidence type="ECO:0000313" key="4">
    <source>
        <dbReference type="Proteomes" id="UP000233398"/>
    </source>
</evidence>
<dbReference type="Gene3D" id="3.40.1350.10">
    <property type="match status" value="1"/>
</dbReference>
<dbReference type="InterPro" id="IPR011335">
    <property type="entry name" value="Restrct_endonuc-II-like"/>
</dbReference>
<evidence type="ECO:0000256" key="1">
    <source>
        <dbReference type="ARBA" id="ARBA00006738"/>
    </source>
</evidence>
<dbReference type="AlphaFoldDB" id="A0A2N0VGE8"/>
<proteinExistence type="inferred from homology"/>
<accession>A0A2N0VGE8</accession>
<evidence type="ECO:0000313" key="3">
    <source>
        <dbReference type="EMBL" id="PKD43218.1"/>
    </source>
</evidence>